<evidence type="ECO:0000313" key="4">
    <source>
        <dbReference type="Proteomes" id="UP000008631"/>
    </source>
</evidence>
<dbReference type="STRING" id="575540.Isop_3724"/>
<dbReference type="InterPro" id="IPR000731">
    <property type="entry name" value="SSD"/>
</dbReference>
<dbReference type="Gene3D" id="1.20.1640.10">
    <property type="entry name" value="Multidrug efflux transporter AcrB transmembrane domain"/>
    <property type="match status" value="2"/>
</dbReference>
<feature type="transmembrane region" description="Helical" evidence="1">
    <location>
        <begin position="389"/>
        <end position="413"/>
    </location>
</feature>
<feature type="transmembrane region" description="Helical" evidence="1">
    <location>
        <begin position="434"/>
        <end position="460"/>
    </location>
</feature>
<evidence type="ECO:0000313" key="3">
    <source>
        <dbReference type="EMBL" id="ADV64280.1"/>
    </source>
</evidence>
<dbReference type="EMBL" id="CP002353">
    <property type="protein sequence ID" value="ADV64280.1"/>
    <property type="molecule type" value="Genomic_DNA"/>
</dbReference>
<dbReference type="OrthoDB" id="9757876at2"/>
<keyword evidence="1" id="KW-0812">Transmembrane</keyword>
<dbReference type="SUPFAM" id="SSF82714">
    <property type="entry name" value="Multidrug efflux transporter AcrB TolC docking domain, DN and DC subdomains"/>
    <property type="match status" value="2"/>
</dbReference>
<dbReference type="PROSITE" id="PS50156">
    <property type="entry name" value="SSD"/>
    <property type="match status" value="1"/>
</dbReference>
<dbReference type="PRINTS" id="PR00702">
    <property type="entry name" value="ACRIFLAVINRP"/>
</dbReference>
<dbReference type="PANTHER" id="PTHR32063:SF18">
    <property type="entry name" value="CATION EFFLUX SYSTEM PROTEIN"/>
    <property type="match status" value="1"/>
</dbReference>
<dbReference type="InterPro" id="IPR027463">
    <property type="entry name" value="AcrB_DN_DC_subdom"/>
</dbReference>
<sequence>MASTLFSNKRLLILSILVVMVGAFSAIESLPRLEDPILVNRFATILTTLPGGSAERVESLVTERLERKLKDVSEIHEMISISRPGVSLINVELKDTIATSSIGAIWAKVRDRLEETISELPAEASRPRLDEVKGISAFTRVVSLTWDGPGEPNLALLSRRADDLADRLRLVKGTEFVMVTGQPEEEARVTVDPDRLANLGLSASDLATLIAQADAKKPAGVIRNGESTRFIEIEGRIDTLKRLASIPLREGSQGSLVRLGDIAEITKTYRQPPRELALINNQPALVVAARMDANSRVDRWSADVEQTLADYAADLPEGITLTTLFDQNVYTAERLQNLLFNLLQGVTVILAACLVTMGLRQALMISLALPLSVAATLFLMGLLKISIHQISMIGMIIALGLLIDNAIIVVDALSRHLKTETSPAAAVAATTRQLTVPLLASNLTTILAFLPIVLLTGAIGEFVGPLGWGVVLSLISSFTISLTILPALMAMLAVRDQRITHQAQDNGQSKLADDDFENLGFGRADASALADADSARCLSRRVWWRDGFHHSGLARGFAGLVAWTVRHPLVTLPFVLLPTLTGFGLAASGQLRDLFFPPVDRDTFYIQLRMPPGTSLEGTRRAAERANQIAKELAGPRLRQEVWFVGTTGPSVYYNMFMSEQDSPGYAQGVIWTHSPEETDWLIPRLQARLDAELPEARSLVRKLGQGPPIPAPIEIRLFSSNLEDLRRTGERIRAILAEVPTVIHTHAQLQGGDPKLWFRIAEDQARLTGLSLADVANQLQTILEGGVGGLLVEGVEDLPVRVRVADERRSDLERITALNLLTPGSTVADDLSNAEESRRERVTWTPLSALGQFDLRPELDGIPRRDARRCNTIQGFIKADALPSEAVKVFRARLEEVPDLLPPGVTLEYGGDSAEQAESIDKLAAYVPVLVVVMATVVILSFGSTRLAAIIVVVAVCSIGQGMLMVWLFDHPFGFMAVLGTAGLIGVAVNDSILVLSELRHDPKAAAGEPTATGEVVLTSLRHVVATTLTTLGGFLPLILAGGKFWPPLAIVMGGGVALSTLSALFLVPPLHGLIVRLSNAVGLPVPGSPTPEPPPQDPRGIVKRWHRFRLARRAARLDAPRQLALASKRLGQEDRPD</sequence>
<dbReference type="Gene3D" id="3.30.70.1430">
    <property type="entry name" value="Multidrug efflux transporter AcrB pore domain"/>
    <property type="match status" value="2"/>
</dbReference>
<protein>
    <submittedName>
        <fullName evidence="3">Acriflavin resistance protein</fullName>
    </submittedName>
</protein>
<evidence type="ECO:0000256" key="1">
    <source>
        <dbReference type="SAM" id="Phobius"/>
    </source>
</evidence>
<dbReference type="AlphaFoldDB" id="E8R004"/>
<dbReference type="Gene3D" id="3.30.70.1320">
    <property type="entry name" value="Multidrug efflux transporter AcrB pore domain like"/>
    <property type="match status" value="1"/>
</dbReference>
<reference key="1">
    <citation type="submission" date="2010-11" db="EMBL/GenBank/DDBJ databases">
        <title>The complete sequence of chromosome of Isophaera pallida ATCC 43644.</title>
        <authorList>
            <consortium name="US DOE Joint Genome Institute (JGI-PGF)"/>
            <person name="Lucas S."/>
            <person name="Copeland A."/>
            <person name="Lapidus A."/>
            <person name="Bruce D."/>
            <person name="Goodwin L."/>
            <person name="Pitluck S."/>
            <person name="Kyrpides N."/>
            <person name="Mavromatis K."/>
            <person name="Pagani I."/>
            <person name="Ivanova N."/>
            <person name="Saunders E."/>
            <person name="Brettin T."/>
            <person name="Detter J.C."/>
            <person name="Han C."/>
            <person name="Tapia R."/>
            <person name="Land M."/>
            <person name="Hauser L."/>
            <person name="Markowitz V."/>
            <person name="Cheng J.-F."/>
            <person name="Hugenholtz P."/>
            <person name="Woyke T."/>
            <person name="Wu D."/>
            <person name="Eisen J.A."/>
        </authorList>
    </citation>
    <scope>NUCLEOTIDE SEQUENCE</scope>
    <source>
        <strain>ATCC 43644</strain>
    </source>
</reference>
<feature type="transmembrane region" description="Helical" evidence="1">
    <location>
        <begin position="466"/>
        <end position="494"/>
    </location>
</feature>
<feature type="transmembrane region" description="Helical" evidence="1">
    <location>
        <begin position="1017"/>
        <end position="1040"/>
    </location>
</feature>
<dbReference type="eggNOG" id="COG0841">
    <property type="taxonomic scope" value="Bacteria"/>
</dbReference>
<dbReference type="GO" id="GO:0042910">
    <property type="term" value="F:xenobiotic transmembrane transporter activity"/>
    <property type="evidence" value="ECO:0007669"/>
    <property type="project" value="TreeGrafter"/>
</dbReference>
<dbReference type="HOGENOM" id="CLU_002755_1_2_0"/>
<dbReference type="Pfam" id="PF00873">
    <property type="entry name" value="ACR_tran"/>
    <property type="match status" value="1"/>
</dbReference>
<dbReference type="KEGG" id="ipa:Isop_3724"/>
<accession>E8R004</accession>
<feature type="transmembrane region" description="Helical" evidence="1">
    <location>
        <begin position="1046"/>
        <end position="1069"/>
    </location>
</feature>
<dbReference type="PANTHER" id="PTHR32063">
    <property type="match status" value="1"/>
</dbReference>
<feature type="domain" description="SSD" evidence="2">
    <location>
        <begin position="343"/>
        <end position="491"/>
    </location>
</feature>
<name>E8R004_ISOPI</name>
<keyword evidence="1" id="KW-1133">Transmembrane helix</keyword>
<dbReference type="Gene3D" id="3.30.70.1440">
    <property type="entry name" value="Multidrug efflux transporter AcrB pore domain"/>
    <property type="match status" value="1"/>
</dbReference>
<feature type="transmembrane region" description="Helical" evidence="1">
    <location>
        <begin position="362"/>
        <end position="383"/>
    </location>
</feature>
<feature type="transmembrane region" description="Helical" evidence="1">
    <location>
        <begin position="569"/>
        <end position="587"/>
    </location>
</feature>
<proteinExistence type="predicted"/>
<feature type="transmembrane region" description="Helical" evidence="1">
    <location>
        <begin position="948"/>
        <end position="970"/>
    </location>
</feature>
<keyword evidence="4" id="KW-1185">Reference proteome</keyword>
<organism evidence="3 4">
    <name type="scientific">Isosphaera pallida (strain ATCC 43644 / DSM 9630 / IS1B)</name>
    <dbReference type="NCBI Taxonomy" id="575540"/>
    <lineage>
        <taxon>Bacteria</taxon>
        <taxon>Pseudomonadati</taxon>
        <taxon>Planctomycetota</taxon>
        <taxon>Planctomycetia</taxon>
        <taxon>Isosphaerales</taxon>
        <taxon>Isosphaeraceae</taxon>
        <taxon>Isosphaera</taxon>
    </lineage>
</organism>
<dbReference type="RefSeq" id="WP_013566568.1">
    <property type="nucleotide sequence ID" value="NC_014962.1"/>
</dbReference>
<feature type="transmembrane region" description="Helical" evidence="1">
    <location>
        <begin position="338"/>
        <end position="355"/>
    </location>
</feature>
<dbReference type="InterPro" id="IPR001036">
    <property type="entry name" value="Acrflvin-R"/>
</dbReference>
<dbReference type="Proteomes" id="UP000008631">
    <property type="component" value="Chromosome"/>
</dbReference>
<gene>
    <name evidence="3" type="ordered locus">Isop_3724</name>
</gene>
<feature type="transmembrane region" description="Helical" evidence="1">
    <location>
        <begin position="924"/>
        <end position="941"/>
    </location>
</feature>
<dbReference type="GO" id="GO:0005886">
    <property type="term" value="C:plasma membrane"/>
    <property type="evidence" value="ECO:0007669"/>
    <property type="project" value="TreeGrafter"/>
</dbReference>
<evidence type="ECO:0000259" key="2">
    <source>
        <dbReference type="PROSITE" id="PS50156"/>
    </source>
</evidence>
<dbReference type="Gene3D" id="3.30.2090.10">
    <property type="entry name" value="Multidrug efflux transporter AcrB TolC docking domain, DN and DC subdomains"/>
    <property type="match status" value="2"/>
</dbReference>
<dbReference type="SUPFAM" id="SSF82866">
    <property type="entry name" value="Multidrug efflux transporter AcrB transmembrane domain"/>
    <property type="match status" value="2"/>
</dbReference>
<dbReference type="SUPFAM" id="SSF82693">
    <property type="entry name" value="Multidrug efflux transporter AcrB pore domain, PN1, PN2, PC1 and PC2 subdomains"/>
    <property type="match status" value="2"/>
</dbReference>
<keyword evidence="1" id="KW-0472">Membrane</keyword>
<feature type="transmembrane region" description="Helical" evidence="1">
    <location>
        <begin position="976"/>
        <end position="997"/>
    </location>
</feature>
<reference evidence="3 4" key="2">
    <citation type="journal article" date="2011" name="Stand. Genomic Sci.">
        <title>Complete genome sequence of Isosphaera pallida type strain (IS1B).</title>
        <authorList>
            <consortium name="US DOE Joint Genome Institute (JGI-PGF)"/>
            <person name="Goker M."/>
            <person name="Cleland D."/>
            <person name="Saunders E."/>
            <person name="Lapidus A."/>
            <person name="Nolan M."/>
            <person name="Lucas S."/>
            <person name="Hammon N."/>
            <person name="Deshpande S."/>
            <person name="Cheng J.F."/>
            <person name="Tapia R."/>
            <person name="Han C."/>
            <person name="Goodwin L."/>
            <person name="Pitluck S."/>
            <person name="Liolios K."/>
            <person name="Pagani I."/>
            <person name="Ivanova N."/>
            <person name="Mavromatis K."/>
            <person name="Pati A."/>
            <person name="Chen A."/>
            <person name="Palaniappan K."/>
            <person name="Land M."/>
            <person name="Hauser L."/>
            <person name="Chang Y.J."/>
            <person name="Jeffries C.D."/>
            <person name="Detter J.C."/>
            <person name="Beck B."/>
            <person name="Woyke T."/>
            <person name="Bristow J."/>
            <person name="Eisen J.A."/>
            <person name="Markowitz V."/>
            <person name="Hugenholtz P."/>
            <person name="Kyrpides N.C."/>
            <person name="Klenk H.P."/>
        </authorList>
    </citation>
    <scope>NUCLEOTIDE SEQUENCE [LARGE SCALE GENOMIC DNA]</scope>
    <source>
        <strain evidence="4">ATCC 43644 / DSM 9630 / IS1B</strain>
    </source>
</reference>
<dbReference type="InParanoid" id="E8R004"/>